<dbReference type="SMART" id="SM00451">
    <property type="entry name" value="ZnF_U1"/>
    <property type="match status" value="4"/>
</dbReference>
<evidence type="ECO:0000256" key="1">
    <source>
        <dbReference type="SAM" id="MobiDB-lite"/>
    </source>
</evidence>
<feature type="region of interest" description="Disordered" evidence="1">
    <location>
        <begin position="294"/>
        <end position="314"/>
    </location>
</feature>
<feature type="compositionally biased region" description="Basic and acidic residues" evidence="1">
    <location>
        <begin position="295"/>
        <end position="308"/>
    </location>
</feature>
<dbReference type="GO" id="GO:0003676">
    <property type="term" value="F:nucleic acid binding"/>
    <property type="evidence" value="ECO:0007669"/>
    <property type="project" value="InterPro"/>
</dbReference>
<sequence length="676" mass="76486">MWSRHYNLRPQLRLPSVHEQVAMQCARNIVKVATELPQQLPRSPSGHVPVLVELRRSDEPTVHRYQVNVPPTGWPPEDPDRQGHHLQQLVLPGTLDALGLRLPPLERPPCPMHGCAILETTNAIELWSPNCVAAPIPSMMTQSSMHMVGGQIHPTDPIDVVTFSEPVAAGHATQTVREHFMATLYQQHLSPLTYSDIWVHEEPPRRHKGATPPRPQLGLDENNKYVASKETRPINGYKAAIKPPSNNQRMVAELCLNSNGEYVPNEQLQLQQYRSHTTSNGMRRDQDQHFQVQHPYEKQQEGRQKESSPKGLNGYKGDLCGYGYVAKEQGKPRKKCEQSLAYSDQEKVLRLRSQDQGDRWPRQGHGPVKTQARVAMIEPRVRQEAPVKDKPALPPVTEMPVPPVEVPPPPNYPRELQALLGWNYCALCHVVLRSARNAMDHYSSRGHERRIGCWLDRQCPSGHVAPVGADAEAMGVSLEALRYLRTARSVDYYCDLCDVKMTSVMHAQQHFFGRRHRLVASQRTRPSGNGFYEAGGGWVRTDANFLKCELCEVIITSESQMAMHMAGVRHRRRVHTVFAGRSREALGLGLGMGIAPLNYRHLYRLNANGSLAPLRPLDLQILQAIQPPPVKDPSAAYFCQPCNITMNHMKSVRQHEKGRMHRRNLHRMPCRPVLYE</sequence>
<proteinExistence type="predicted"/>
<dbReference type="GO" id="GO:0008270">
    <property type="term" value="F:zinc ion binding"/>
    <property type="evidence" value="ECO:0007669"/>
    <property type="project" value="InterPro"/>
</dbReference>
<dbReference type="PANTHER" id="PTHR46786">
    <property type="entry name" value="ZINC FINGER MATRIN-TYPE PROTEIN 3"/>
    <property type="match status" value="1"/>
</dbReference>
<dbReference type="Pfam" id="PF12874">
    <property type="entry name" value="zf-met"/>
    <property type="match status" value="4"/>
</dbReference>
<feature type="domain" description="C2H2-type" evidence="2">
    <location>
        <begin position="639"/>
        <end position="661"/>
    </location>
</feature>
<feature type="region of interest" description="Disordered" evidence="1">
    <location>
        <begin position="382"/>
        <end position="402"/>
    </location>
</feature>
<protein>
    <recommendedName>
        <fullName evidence="2">C2H2-type domain-containing protein</fullName>
    </recommendedName>
</protein>
<evidence type="ECO:0000313" key="4">
    <source>
        <dbReference type="Proteomes" id="UP001059596"/>
    </source>
</evidence>
<name>A0A9P9YRU5_9MUSC</name>
<keyword evidence="4" id="KW-1185">Reference proteome</keyword>
<evidence type="ECO:0000259" key="2">
    <source>
        <dbReference type="PROSITE" id="PS00028"/>
    </source>
</evidence>
<dbReference type="AlphaFoldDB" id="A0A9P9YRU5"/>
<dbReference type="PROSITE" id="PS00028">
    <property type="entry name" value="ZINC_FINGER_C2H2_1"/>
    <property type="match status" value="1"/>
</dbReference>
<organism evidence="3 4">
    <name type="scientific">Drosophila gunungcola</name>
    <name type="common">fruit fly</name>
    <dbReference type="NCBI Taxonomy" id="103775"/>
    <lineage>
        <taxon>Eukaryota</taxon>
        <taxon>Metazoa</taxon>
        <taxon>Ecdysozoa</taxon>
        <taxon>Arthropoda</taxon>
        <taxon>Hexapoda</taxon>
        <taxon>Insecta</taxon>
        <taxon>Pterygota</taxon>
        <taxon>Neoptera</taxon>
        <taxon>Endopterygota</taxon>
        <taxon>Diptera</taxon>
        <taxon>Brachycera</taxon>
        <taxon>Muscomorpha</taxon>
        <taxon>Ephydroidea</taxon>
        <taxon>Drosophilidae</taxon>
        <taxon>Drosophila</taxon>
        <taxon>Sophophora</taxon>
    </lineage>
</organism>
<reference evidence="3" key="1">
    <citation type="journal article" date="2023" name="Genome Biol. Evol.">
        <title>Long-read-based Genome Assembly of Drosophila gunungcola Reveals Fewer Chemosensory Genes in Flower-breeding Species.</title>
        <authorList>
            <person name="Negi A."/>
            <person name="Liao B.Y."/>
            <person name="Yeh S.D."/>
        </authorList>
    </citation>
    <scope>NUCLEOTIDE SEQUENCE</scope>
    <source>
        <strain evidence="3">Sukarami</strain>
    </source>
</reference>
<evidence type="ECO:0000313" key="3">
    <source>
        <dbReference type="EMBL" id="KAI8041911.1"/>
    </source>
</evidence>
<accession>A0A9P9YRU5</accession>
<dbReference type="SUPFAM" id="SSF57667">
    <property type="entry name" value="beta-beta-alpha zinc fingers"/>
    <property type="match status" value="4"/>
</dbReference>
<dbReference type="Proteomes" id="UP001059596">
    <property type="component" value="Unassembled WGS sequence"/>
</dbReference>
<dbReference type="InterPro" id="IPR036236">
    <property type="entry name" value="Znf_C2H2_sf"/>
</dbReference>
<dbReference type="InterPro" id="IPR052644">
    <property type="entry name" value="ZMAT3"/>
</dbReference>
<feature type="compositionally biased region" description="Basic and acidic residues" evidence="1">
    <location>
        <begin position="382"/>
        <end position="391"/>
    </location>
</feature>
<dbReference type="InterPro" id="IPR003604">
    <property type="entry name" value="Matrin/U1-like-C_Znf_C2H2"/>
</dbReference>
<dbReference type="SMART" id="SM00355">
    <property type="entry name" value="ZnF_C2H2"/>
    <property type="match status" value="4"/>
</dbReference>
<dbReference type="OrthoDB" id="434647at2759"/>
<gene>
    <name evidence="3" type="ORF">M5D96_003206</name>
</gene>
<dbReference type="PANTHER" id="PTHR46786:SF1">
    <property type="entry name" value="ZINC FINGER MATRIN-TYPE PROTEIN 3"/>
    <property type="match status" value="1"/>
</dbReference>
<comment type="caution">
    <text evidence="3">The sequence shown here is derived from an EMBL/GenBank/DDBJ whole genome shotgun (WGS) entry which is preliminary data.</text>
</comment>
<dbReference type="InterPro" id="IPR013087">
    <property type="entry name" value="Znf_C2H2_type"/>
</dbReference>
<dbReference type="EMBL" id="JAMKOV010000002">
    <property type="protein sequence ID" value="KAI8041911.1"/>
    <property type="molecule type" value="Genomic_DNA"/>
</dbReference>
<dbReference type="Gene3D" id="3.30.160.60">
    <property type="entry name" value="Classic Zinc Finger"/>
    <property type="match status" value="4"/>
</dbReference>